<organism evidence="1 2">
    <name type="scientific">Shewanella indica</name>
    <dbReference type="NCBI Taxonomy" id="768528"/>
    <lineage>
        <taxon>Bacteria</taxon>
        <taxon>Pseudomonadati</taxon>
        <taxon>Pseudomonadota</taxon>
        <taxon>Gammaproteobacteria</taxon>
        <taxon>Alteromonadales</taxon>
        <taxon>Shewanellaceae</taxon>
        <taxon>Shewanella</taxon>
    </lineage>
</organism>
<sequence length="59" mass="6258">MAIRLPSGGAGTAQLRQRAAPLCAGRFDMDAKLKLCISGKPEPWSKSASAALIWRMSAN</sequence>
<accession>A0ABU4QAG9</accession>
<proteinExistence type="predicted"/>
<dbReference type="EMBL" id="JAWXXR010000001">
    <property type="protein sequence ID" value="MDX6015545.1"/>
    <property type="molecule type" value="Genomic_DNA"/>
</dbReference>
<evidence type="ECO:0000313" key="2">
    <source>
        <dbReference type="Proteomes" id="UP001272773"/>
    </source>
</evidence>
<dbReference type="GeneID" id="88622651"/>
<protein>
    <submittedName>
        <fullName evidence="1">PH domain-containing protein</fullName>
    </submittedName>
</protein>
<dbReference type="Proteomes" id="UP001272773">
    <property type="component" value="Unassembled WGS sequence"/>
</dbReference>
<comment type="caution">
    <text evidence="1">The sequence shown here is derived from an EMBL/GenBank/DDBJ whole genome shotgun (WGS) entry which is preliminary data.</text>
</comment>
<keyword evidence="2" id="KW-1185">Reference proteome</keyword>
<gene>
    <name evidence="1" type="ORF">SIL79_04045</name>
</gene>
<dbReference type="RefSeq" id="WP_226684240.1">
    <property type="nucleotide sequence ID" value="NZ_JAIVLE010000004.1"/>
</dbReference>
<evidence type="ECO:0000313" key="1">
    <source>
        <dbReference type="EMBL" id="MDX6015545.1"/>
    </source>
</evidence>
<reference evidence="1 2" key="1">
    <citation type="submission" date="2023-11" db="EMBL/GenBank/DDBJ databases">
        <title>MicrobeMod: A computational toolkit for identifying prokaryotic methylation and restriction-modification with nanopore sequencing.</title>
        <authorList>
            <person name="Crits-Christoph A."/>
            <person name="Kang S.C."/>
            <person name="Lee H."/>
            <person name="Ostrov N."/>
        </authorList>
    </citation>
    <scope>NUCLEOTIDE SEQUENCE [LARGE SCALE GENOMIC DNA]</scope>
    <source>
        <strain evidence="1 2">ATCC BAA-2732</strain>
    </source>
</reference>
<name>A0ABU4QAG9_9GAMM</name>